<protein>
    <submittedName>
        <fullName evidence="5">NUDIX domain-containing protein</fullName>
    </submittedName>
</protein>
<dbReference type="Gene3D" id="3.90.79.10">
    <property type="entry name" value="Nucleoside Triphosphate Pyrophosphohydrolase"/>
    <property type="match status" value="1"/>
</dbReference>
<dbReference type="PROSITE" id="PS00893">
    <property type="entry name" value="NUDIX_BOX"/>
    <property type="match status" value="1"/>
</dbReference>
<evidence type="ECO:0000256" key="1">
    <source>
        <dbReference type="ARBA" id="ARBA00005582"/>
    </source>
</evidence>
<dbReference type="InterPro" id="IPR020084">
    <property type="entry name" value="NUDIX_hydrolase_CS"/>
</dbReference>
<dbReference type="PANTHER" id="PTHR43736">
    <property type="entry name" value="ADP-RIBOSE PYROPHOSPHATASE"/>
    <property type="match status" value="1"/>
</dbReference>
<accession>A0ABW7HQT9</accession>
<dbReference type="RefSeq" id="WP_279951322.1">
    <property type="nucleotide sequence ID" value="NZ_BAABEN010000031.1"/>
</dbReference>
<evidence type="ECO:0000313" key="5">
    <source>
        <dbReference type="EMBL" id="MFH0247971.1"/>
    </source>
</evidence>
<comment type="caution">
    <text evidence="5">The sequence shown here is derived from an EMBL/GenBank/DDBJ whole genome shotgun (WGS) entry which is preliminary data.</text>
</comment>
<proteinExistence type="inferred from homology"/>
<dbReference type="PROSITE" id="PS51462">
    <property type="entry name" value="NUDIX"/>
    <property type="match status" value="1"/>
</dbReference>
<dbReference type="InterPro" id="IPR020476">
    <property type="entry name" value="Nudix_hydrolase"/>
</dbReference>
<dbReference type="EMBL" id="JBIHMK010000017">
    <property type="protein sequence ID" value="MFH0247971.1"/>
    <property type="molecule type" value="Genomic_DNA"/>
</dbReference>
<feature type="domain" description="Nudix hydrolase" evidence="4">
    <location>
        <begin position="3"/>
        <end position="152"/>
    </location>
</feature>
<sequence length="163" mass="17921">MTIKHPTASVFPFALVDGRWRLGMIEHPRLGWWMVPGGHVEAGETPDQGALRELVEESGFTGRLLPAPGPELPAGYPHPAVAAPWWTVEIPAARDNHHGEPHVHIEHLYVAVVDAPEVPVGEAVHPFRWTAEEELAELHAPEDTKIVGKELFGRIGELARLTS</sequence>
<dbReference type="PANTHER" id="PTHR43736:SF1">
    <property type="entry name" value="DIHYDRONEOPTERIN TRIPHOSPHATE DIPHOSPHATASE"/>
    <property type="match status" value="1"/>
</dbReference>
<comment type="similarity">
    <text evidence="1 3">Belongs to the Nudix hydrolase family.</text>
</comment>
<dbReference type="InterPro" id="IPR015797">
    <property type="entry name" value="NUDIX_hydrolase-like_dom_sf"/>
</dbReference>
<evidence type="ECO:0000313" key="6">
    <source>
        <dbReference type="Proteomes" id="UP001607069"/>
    </source>
</evidence>
<evidence type="ECO:0000256" key="2">
    <source>
        <dbReference type="ARBA" id="ARBA00022801"/>
    </source>
</evidence>
<organism evidence="5 6">
    <name type="scientific">Streptomyces chitinivorans</name>
    <dbReference type="NCBI Taxonomy" id="1257027"/>
    <lineage>
        <taxon>Bacteria</taxon>
        <taxon>Bacillati</taxon>
        <taxon>Actinomycetota</taxon>
        <taxon>Actinomycetes</taxon>
        <taxon>Kitasatosporales</taxon>
        <taxon>Streptomycetaceae</taxon>
        <taxon>Streptomyces</taxon>
    </lineage>
</organism>
<keyword evidence="2 3" id="KW-0378">Hydrolase</keyword>
<evidence type="ECO:0000259" key="4">
    <source>
        <dbReference type="PROSITE" id="PS51462"/>
    </source>
</evidence>
<name>A0ABW7HQT9_9ACTN</name>
<reference evidence="5 6" key="1">
    <citation type="submission" date="2024-10" db="EMBL/GenBank/DDBJ databases">
        <authorList>
            <person name="Cho J.-C."/>
        </authorList>
    </citation>
    <scope>NUCLEOTIDE SEQUENCE [LARGE SCALE GENOMIC DNA]</scope>
    <source>
        <strain evidence="5 6">KCTC29696</strain>
    </source>
</reference>
<dbReference type="Proteomes" id="UP001607069">
    <property type="component" value="Unassembled WGS sequence"/>
</dbReference>
<keyword evidence="6" id="KW-1185">Reference proteome</keyword>
<dbReference type="Pfam" id="PF00293">
    <property type="entry name" value="NUDIX"/>
    <property type="match status" value="1"/>
</dbReference>
<gene>
    <name evidence="5" type="ORF">ACG5V6_07065</name>
</gene>
<dbReference type="PRINTS" id="PR00502">
    <property type="entry name" value="NUDIXFAMILY"/>
</dbReference>
<evidence type="ECO:0000256" key="3">
    <source>
        <dbReference type="RuleBase" id="RU003476"/>
    </source>
</evidence>
<dbReference type="SUPFAM" id="SSF55811">
    <property type="entry name" value="Nudix"/>
    <property type="match status" value="1"/>
</dbReference>
<dbReference type="InterPro" id="IPR000086">
    <property type="entry name" value="NUDIX_hydrolase_dom"/>
</dbReference>